<evidence type="ECO:0000313" key="2">
    <source>
        <dbReference type="Proteomes" id="UP001147830"/>
    </source>
</evidence>
<proteinExistence type="predicted"/>
<dbReference type="Proteomes" id="UP001147830">
    <property type="component" value="Unassembled WGS sequence"/>
</dbReference>
<keyword evidence="2" id="KW-1185">Reference proteome</keyword>
<dbReference type="RefSeq" id="WP_260977097.1">
    <property type="nucleotide sequence ID" value="NZ_JAOANI010000028.1"/>
</dbReference>
<sequence length="358" mass="38335">MTKNLRYGMLSAALLSVVVQVKAELIGLDDQELGDVDGEGIGFILEDFAFEAGTDVANGNRLDISGIKNKNGQDVVLSVSQFYVAGANSNRGSNVIGNPVNLGRLLYPYNLELVDGDTIGIADKAVFEYSAPQRNTGLLSGTDSMLVLATENRTERRFPNQQQSTGQRVDRVTGIDTSVLNSRAAERADFGIRYDLNVAGSQAQSLEGHAQGVAIDGSYIRLWGENNEMVGNLALKVFASDLTFYACDSAGNNCGQDVRFQNFVLENELGWGEKQPVTFEVDSSGNFTIEVGRLNSACADLNSSGGCSLGSAGYSDFYNNGPRADIHIGKLSVGGSDFGSATISNMQIQYLRATSRDL</sequence>
<accession>A0A9X2WHH6</accession>
<organism evidence="1 2">
    <name type="scientific">Thalassolituus pacificus</name>
    <dbReference type="NCBI Taxonomy" id="2975440"/>
    <lineage>
        <taxon>Bacteria</taxon>
        <taxon>Pseudomonadati</taxon>
        <taxon>Pseudomonadota</taxon>
        <taxon>Gammaproteobacteria</taxon>
        <taxon>Oceanospirillales</taxon>
        <taxon>Oceanospirillaceae</taxon>
        <taxon>Thalassolituus</taxon>
    </lineage>
</organism>
<reference evidence="1" key="1">
    <citation type="journal article" date="2022" name="Front. Microbiol.">
        <title>Genome-based taxonomic rearrangement of Oceanobacter-related bacteria including the description of Thalassolituus hydrocarbonoclasticus sp. nov. and Thalassolituus pacificus sp. nov. and emended description of the genus Thalassolituus.</title>
        <authorList>
            <person name="Dong C."/>
            <person name="Wei L."/>
            <person name="Wang J."/>
            <person name="Lai Q."/>
            <person name="Huang Z."/>
            <person name="Shao Z."/>
        </authorList>
    </citation>
    <scope>NUCLEOTIDE SEQUENCE</scope>
    <source>
        <strain evidence="1">59MF3M-4</strain>
    </source>
</reference>
<dbReference type="AlphaFoldDB" id="A0A9X2WHH6"/>
<reference evidence="1" key="2">
    <citation type="submission" date="2022-08" db="EMBL/GenBank/DDBJ databases">
        <authorList>
            <person name="Dong C."/>
        </authorList>
    </citation>
    <scope>NUCLEOTIDE SEQUENCE</scope>
    <source>
        <strain evidence="1">59MF3M-4</strain>
    </source>
</reference>
<protein>
    <submittedName>
        <fullName evidence="1">Uncharacterized protein</fullName>
    </submittedName>
</protein>
<dbReference type="EMBL" id="JAOANI010000028">
    <property type="protein sequence ID" value="MCT7360254.1"/>
    <property type="molecule type" value="Genomic_DNA"/>
</dbReference>
<evidence type="ECO:0000313" key="1">
    <source>
        <dbReference type="EMBL" id="MCT7360254.1"/>
    </source>
</evidence>
<name>A0A9X2WHH6_9GAMM</name>
<comment type="caution">
    <text evidence="1">The sequence shown here is derived from an EMBL/GenBank/DDBJ whole genome shotgun (WGS) entry which is preliminary data.</text>
</comment>
<gene>
    <name evidence="1" type="ORF">NYR02_14630</name>
</gene>